<evidence type="ECO:0000313" key="2">
    <source>
        <dbReference type="EMBL" id="KAH7311757.1"/>
    </source>
</evidence>
<comment type="caution">
    <text evidence="2">The sequence shown here is derived from an EMBL/GenBank/DDBJ whole genome shotgun (WGS) entry which is preliminary data.</text>
</comment>
<dbReference type="Proteomes" id="UP000813444">
    <property type="component" value="Unassembled WGS sequence"/>
</dbReference>
<keyword evidence="3" id="KW-1185">Reference proteome</keyword>
<evidence type="ECO:0000313" key="3">
    <source>
        <dbReference type="Proteomes" id="UP000813444"/>
    </source>
</evidence>
<accession>A0A8K0WPZ6</accession>
<feature type="region of interest" description="Disordered" evidence="1">
    <location>
        <begin position="70"/>
        <end position="105"/>
    </location>
</feature>
<dbReference type="OrthoDB" id="5229017at2759"/>
<feature type="region of interest" description="Disordered" evidence="1">
    <location>
        <begin position="135"/>
        <end position="167"/>
    </location>
</feature>
<feature type="region of interest" description="Disordered" evidence="1">
    <location>
        <begin position="1"/>
        <end position="51"/>
    </location>
</feature>
<sequence>MSSSTPNRDNTNRHDISPIAITPLQGDFHPVSAGVRARSPSPRRKEKQPLHIRLNLTETQMDKITDAFTSKVHTSPSRIHTAGEGDGSPSRRTPRRNRTIYTSPRNKYSLASTSGSVDLADFAFSTDMPGITDARQASSLAQRRNREPPAPIYTSREQSRSRAPPIPMPMMKPAPEQVSPMGPEMFHGSGHLNDDDVSLYSQDGDVIPNPSPMYLKSKTFTGPTRGAEADKLRNDWAPLGSPFEPAPRDFTQLRQTAAHKPQRTRSNAGGVKHQSIRPLISDVNLPPPLPIPGLGVDSHNSPDFSPLELYFRSDAFFPNPRKASKQLIGQNGWLERTGGSPDKEKKATPKKTGILDGIKKIAKDMTEFSHPTRRSQQTARDAQSATANITVHPREQCLLYGELEYFLTEGLHLYISSELDRGRLVLDKLKKVADAWQQRGRPHVNGFRYDLETQLDLVELHINDFSFHGRRQGNPVEIAGLLYTMKINARAMRVRTYCQPDSVIAKQIVDAQSLLNLIGSGPEVQDQITKVAHYFRIFMDRAAAERELQIRQNRDGGRTQVPGGSRHEAQGHSRHEARRSWAAGPSHLQR</sequence>
<proteinExistence type="predicted"/>
<gene>
    <name evidence="2" type="ORF">B0I35DRAFT_514476</name>
</gene>
<feature type="compositionally biased region" description="Basic and acidic residues" evidence="1">
    <location>
        <begin position="565"/>
        <end position="574"/>
    </location>
</feature>
<evidence type="ECO:0000256" key="1">
    <source>
        <dbReference type="SAM" id="MobiDB-lite"/>
    </source>
</evidence>
<organism evidence="2 3">
    <name type="scientific">Stachybotrys elegans</name>
    <dbReference type="NCBI Taxonomy" id="80388"/>
    <lineage>
        <taxon>Eukaryota</taxon>
        <taxon>Fungi</taxon>
        <taxon>Dikarya</taxon>
        <taxon>Ascomycota</taxon>
        <taxon>Pezizomycotina</taxon>
        <taxon>Sordariomycetes</taxon>
        <taxon>Hypocreomycetidae</taxon>
        <taxon>Hypocreales</taxon>
        <taxon>Stachybotryaceae</taxon>
        <taxon>Stachybotrys</taxon>
    </lineage>
</organism>
<name>A0A8K0WPZ6_9HYPO</name>
<dbReference type="EMBL" id="JAGPNK010000011">
    <property type="protein sequence ID" value="KAH7311757.1"/>
    <property type="molecule type" value="Genomic_DNA"/>
</dbReference>
<feature type="region of interest" description="Disordered" evidence="1">
    <location>
        <begin position="551"/>
        <end position="590"/>
    </location>
</feature>
<dbReference type="AlphaFoldDB" id="A0A8K0WPZ6"/>
<protein>
    <submittedName>
        <fullName evidence="2">Uncharacterized protein</fullName>
    </submittedName>
</protein>
<reference evidence="2" key="1">
    <citation type="journal article" date="2021" name="Nat. Commun.">
        <title>Genetic determinants of endophytism in the Arabidopsis root mycobiome.</title>
        <authorList>
            <person name="Mesny F."/>
            <person name="Miyauchi S."/>
            <person name="Thiergart T."/>
            <person name="Pickel B."/>
            <person name="Atanasova L."/>
            <person name="Karlsson M."/>
            <person name="Huettel B."/>
            <person name="Barry K.W."/>
            <person name="Haridas S."/>
            <person name="Chen C."/>
            <person name="Bauer D."/>
            <person name="Andreopoulos W."/>
            <person name="Pangilinan J."/>
            <person name="LaButti K."/>
            <person name="Riley R."/>
            <person name="Lipzen A."/>
            <person name="Clum A."/>
            <person name="Drula E."/>
            <person name="Henrissat B."/>
            <person name="Kohler A."/>
            <person name="Grigoriev I.V."/>
            <person name="Martin F.M."/>
            <person name="Hacquard S."/>
        </authorList>
    </citation>
    <scope>NUCLEOTIDE SEQUENCE</scope>
    <source>
        <strain evidence="2">MPI-CAGE-CH-0235</strain>
    </source>
</reference>